<gene>
    <name evidence="1" type="ORF">SDC9_165857</name>
</gene>
<dbReference type="EMBL" id="VSSQ01065842">
    <property type="protein sequence ID" value="MPN18497.1"/>
    <property type="molecule type" value="Genomic_DNA"/>
</dbReference>
<protein>
    <submittedName>
        <fullName evidence="1">Uncharacterized protein</fullName>
    </submittedName>
</protein>
<sequence>MLVTARQRADELIASRHLDAEGIDILIRYLGLFFRIKEKTAHMVKVGSRGICPDIADAENTVQEPILRHIVQTGVKHFAGAQAGNILSVQPNLPALYLVAAKNCGSQLCSAGADNARQAEYLTGIDLQADILKAIAAQVFQDKDRLRVLIIDCLAPALF</sequence>
<proteinExistence type="predicted"/>
<organism evidence="1">
    <name type="scientific">bioreactor metagenome</name>
    <dbReference type="NCBI Taxonomy" id="1076179"/>
    <lineage>
        <taxon>unclassified sequences</taxon>
        <taxon>metagenomes</taxon>
        <taxon>ecological metagenomes</taxon>
    </lineage>
</organism>
<comment type="caution">
    <text evidence="1">The sequence shown here is derived from an EMBL/GenBank/DDBJ whole genome shotgun (WGS) entry which is preliminary data.</text>
</comment>
<dbReference type="AlphaFoldDB" id="A0A645FVM5"/>
<evidence type="ECO:0000313" key="1">
    <source>
        <dbReference type="EMBL" id="MPN18497.1"/>
    </source>
</evidence>
<accession>A0A645FVM5</accession>
<name>A0A645FVM5_9ZZZZ</name>
<reference evidence="1" key="1">
    <citation type="submission" date="2019-08" db="EMBL/GenBank/DDBJ databases">
        <authorList>
            <person name="Kucharzyk K."/>
            <person name="Murdoch R.W."/>
            <person name="Higgins S."/>
            <person name="Loffler F."/>
        </authorList>
    </citation>
    <scope>NUCLEOTIDE SEQUENCE</scope>
</reference>